<gene>
    <name evidence="5" type="ORF">GCM10023320_13450</name>
</gene>
<reference evidence="6" key="1">
    <citation type="journal article" date="2019" name="Int. J. Syst. Evol. Microbiol.">
        <title>The Global Catalogue of Microorganisms (GCM) 10K type strain sequencing project: providing services to taxonomists for standard genome sequencing and annotation.</title>
        <authorList>
            <consortium name="The Broad Institute Genomics Platform"/>
            <consortium name="The Broad Institute Genome Sequencing Center for Infectious Disease"/>
            <person name="Wu L."/>
            <person name="Ma J."/>
        </authorList>
    </citation>
    <scope>NUCLEOTIDE SEQUENCE [LARGE SCALE GENOMIC DNA]</scope>
    <source>
        <strain evidence="6">JCM 18302</strain>
    </source>
</reference>
<keyword evidence="6" id="KW-1185">Reference proteome</keyword>
<organism evidence="5 6">
    <name type="scientific">Pseudonocardia adelaidensis</name>
    <dbReference type="NCBI Taxonomy" id="648754"/>
    <lineage>
        <taxon>Bacteria</taxon>
        <taxon>Bacillati</taxon>
        <taxon>Actinomycetota</taxon>
        <taxon>Actinomycetes</taxon>
        <taxon>Pseudonocardiales</taxon>
        <taxon>Pseudonocardiaceae</taxon>
        <taxon>Pseudonocardia</taxon>
    </lineage>
</organism>
<evidence type="ECO:0000256" key="3">
    <source>
        <dbReference type="ARBA" id="ARBA00022827"/>
    </source>
</evidence>
<dbReference type="SUPFAM" id="SSF51905">
    <property type="entry name" value="FAD/NAD(P)-binding domain"/>
    <property type="match status" value="1"/>
</dbReference>
<dbReference type="Gene3D" id="3.50.50.60">
    <property type="entry name" value="FAD/NAD(P)-binding domain"/>
    <property type="match status" value="1"/>
</dbReference>
<proteinExistence type="predicted"/>
<dbReference type="Pfam" id="PF01494">
    <property type="entry name" value="FAD_binding_3"/>
    <property type="match status" value="1"/>
</dbReference>
<sequence>MNPERVNPAADSPGDRTGVLVVGAGPTGLTLAIDLARRGVPCHVVEARTERPVNPRCNTTSARSMEIFRRLGIADEIRRSGLPEDHPGSVQYRTTLRGEEIFRLDLPSAAQVLAGVGRDSWPTPEPQHRISQLFLEPILERHARGLPGLTLERGARLVALRQHADHVEAVVESGEHAGATRVLRCDHVVGCDGAHSAVRRQLGIRYQGVEAIQKFVSTFVRSPELGRMAARDRAWTYWTYGRRLASLIAIDGDELWLNHVAFAPDHDTDGEDPERLLREAVGGAVEHEVLGVVRWTGRQLVAERYHDGRVFLAGDAAHIWIPVGGFGMNAGIQDAATLGWMLAAVHHGWAPPDLLAAYESERKPVGEQFAGAVGAAARVSLADVSPDIHLTGPEGVRARAALADRLAVTEPHRYSPDGFSFGYHYAASPLVVGGEEQAAISMGGYEERARPGFRLPHTWLPDGRSVLDVLGPGFTLLRTDAGVDVGPWVEAARERNIPLAVADVPACRLDRYPTALLLVRPDQHVAWMGGVDAHPDELLQTVTGRVAARQR</sequence>
<dbReference type="EMBL" id="BAABJO010000004">
    <property type="protein sequence ID" value="GAA5115143.1"/>
    <property type="molecule type" value="Genomic_DNA"/>
</dbReference>
<evidence type="ECO:0000256" key="2">
    <source>
        <dbReference type="ARBA" id="ARBA00022630"/>
    </source>
</evidence>
<keyword evidence="3" id="KW-0274">FAD</keyword>
<evidence type="ECO:0000313" key="5">
    <source>
        <dbReference type="EMBL" id="GAA5115143.1"/>
    </source>
</evidence>
<dbReference type="PANTHER" id="PTHR43004:SF19">
    <property type="entry name" value="BINDING MONOOXYGENASE, PUTATIVE (JCVI)-RELATED"/>
    <property type="match status" value="1"/>
</dbReference>
<dbReference type="InterPro" id="IPR036188">
    <property type="entry name" value="FAD/NAD-bd_sf"/>
</dbReference>
<dbReference type="Proteomes" id="UP001500804">
    <property type="component" value="Unassembled WGS sequence"/>
</dbReference>
<dbReference type="NCBIfam" id="NF004780">
    <property type="entry name" value="PRK06126.1"/>
    <property type="match status" value="1"/>
</dbReference>
<dbReference type="Gene3D" id="3.40.30.120">
    <property type="match status" value="1"/>
</dbReference>
<dbReference type="Gene3D" id="3.30.9.10">
    <property type="entry name" value="D-Amino Acid Oxidase, subunit A, domain 2"/>
    <property type="match status" value="1"/>
</dbReference>
<comment type="caution">
    <text evidence="5">The sequence shown here is derived from an EMBL/GenBank/DDBJ whole genome shotgun (WGS) entry which is preliminary data.</text>
</comment>
<name>A0ABP9NH92_9PSEU</name>
<feature type="domain" description="FAD-binding" evidence="4">
    <location>
        <begin position="17"/>
        <end position="369"/>
    </location>
</feature>
<dbReference type="PRINTS" id="PR00420">
    <property type="entry name" value="RNGMNOXGNASE"/>
</dbReference>
<dbReference type="InterPro" id="IPR050641">
    <property type="entry name" value="RIFMO-like"/>
</dbReference>
<dbReference type="PANTHER" id="PTHR43004">
    <property type="entry name" value="TRK SYSTEM POTASSIUM UPTAKE PROTEIN"/>
    <property type="match status" value="1"/>
</dbReference>
<evidence type="ECO:0000256" key="1">
    <source>
        <dbReference type="ARBA" id="ARBA00001974"/>
    </source>
</evidence>
<protein>
    <submittedName>
        <fullName evidence="5">FAD-dependent oxidoreductase</fullName>
    </submittedName>
</protein>
<dbReference type="InterPro" id="IPR002938">
    <property type="entry name" value="FAD-bd"/>
</dbReference>
<dbReference type="Pfam" id="PF21274">
    <property type="entry name" value="Rng_hyd_C"/>
    <property type="match status" value="1"/>
</dbReference>
<keyword evidence="2" id="KW-0285">Flavoprotein</keyword>
<comment type="cofactor">
    <cofactor evidence="1">
        <name>FAD</name>
        <dbReference type="ChEBI" id="CHEBI:57692"/>
    </cofactor>
</comment>
<evidence type="ECO:0000259" key="4">
    <source>
        <dbReference type="Pfam" id="PF01494"/>
    </source>
</evidence>
<accession>A0ABP9NH92</accession>
<evidence type="ECO:0000313" key="6">
    <source>
        <dbReference type="Proteomes" id="UP001500804"/>
    </source>
</evidence>